<dbReference type="Pfam" id="PF13263">
    <property type="entry name" value="PHP_C"/>
    <property type="match status" value="1"/>
</dbReference>
<comment type="catalytic activity">
    <reaction evidence="7 8">
        <text>L-histidinol phosphate + H2O = L-histidinol + phosphate</text>
        <dbReference type="Rhea" id="RHEA:14465"/>
        <dbReference type="ChEBI" id="CHEBI:15377"/>
        <dbReference type="ChEBI" id="CHEBI:43474"/>
        <dbReference type="ChEBI" id="CHEBI:57699"/>
        <dbReference type="ChEBI" id="CHEBI:57980"/>
        <dbReference type="EC" id="3.1.3.15"/>
    </reaction>
</comment>
<keyword evidence="6 8" id="KW-0368">Histidine biosynthesis</keyword>
<dbReference type="PANTHER" id="PTHR21039:SF0">
    <property type="entry name" value="HISTIDINOL-PHOSPHATASE"/>
    <property type="match status" value="1"/>
</dbReference>
<dbReference type="GO" id="GO:0000105">
    <property type="term" value="P:L-histidine biosynthetic process"/>
    <property type="evidence" value="ECO:0007669"/>
    <property type="project" value="UniProtKB-UniRule"/>
</dbReference>
<dbReference type="SUPFAM" id="SSF89550">
    <property type="entry name" value="PHP domain-like"/>
    <property type="match status" value="1"/>
</dbReference>
<dbReference type="Pfam" id="PF02811">
    <property type="entry name" value="PHP"/>
    <property type="match status" value="1"/>
</dbReference>
<gene>
    <name evidence="10" type="ordered locus">Dred_0665</name>
</gene>
<protein>
    <recommendedName>
        <fullName evidence="3 8">Histidinol-phosphatase</fullName>
        <shortName evidence="8">HolPase</shortName>
        <ecNumber evidence="3 8">3.1.3.15</ecNumber>
    </recommendedName>
</protein>
<dbReference type="GO" id="GO:0005737">
    <property type="term" value="C:cytoplasm"/>
    <property type="evidence" value="ECO:0007669"/>
    <property type="project" value="TreeGrafter"/>
</dbReference>
<dbReference type="InterPro" id="IPR016195">
    <property type="entry name" value="Pol/histidinol_Pase-like"/>
</dbReference>
<dbReference type="NCBIfam" id="TIGR01856">
    <property type="entry name" value="hisJ_fam"/>
    <property type="match status" value="1"/>
</dbReference>
<dbReference type="STRING" id="349161.Dred_0665"/>
<evidence type="ECO:0000256" key="1">
    <source>
        <dbReference type="ARBA" id="ARBA00004970"/>
    </source>
</evidence>
<accession>A4J2A1</accession>
<dbReference type="GO" id="GO:0004401">
    <property type="term" value="F:histidinol-phosphatase activity"/>
    <property type="evidence" value="ECO:0007669"/>
    <property type="project" value="UniProtKB-UniRule"/>
</dbReference>
<dbReference type="UniPathway" id="UPA00031">
    <property type="reaction ID" value="UER00013"/>
</dbReference>
<dbReference type="NCBIfam" id="NF005596">
    <property type="entry name" value="PRK07328.1"/>
    <property type="match status" value="1"/>
</dbReference>
<evidence type="ECO:0000256" key="4">
    <source>
        <dbReference type="ARBA" id="ARBA00022605"/>
    </source>
</evidence>
<dbReference type="RefSeq" id="WP_011877040.1">
    <property type="nucleotide sequence ID" value="NC_009253.1"/>
</dbReference>
<evidence type="ECO:0000259" key="9">
    <source>
        <dbReference type="Pfam" id="PF02811"/>
    </source>
</evidence>
<organism evidence="10 11">
    <name type="scientific">Desulforamulus reducens (strain ATCC BAA-1160 / DSM 100696 / MI-1)</name>
    <name type="common">Desulfotomaculum reducens</name>
    <dbReference type="NCBI Taxonomy" id="349161"/>
    <lineage>
        <taxon>Bacteria</taxon>
        <taxon>Bacillati</taxon>
        <taxon>Bacillota</taxon>
        <taxon>Clostridia</taxon>
        <taxon>Eubacteriales</taxon>
        <taxon>Peptococcaceae</taxon>
        <taxon>Desulforamulus</taxon>
    </lineage>
</organism>
<evidence type="ECO:0000256" key="8">
    <source>
        <dbReference type="RuleBase" id="RU366003"/>
    </source>
</evidence>
<evidence type="ECO:0000256" key="5">
    <source>
        <dbReference type="ARBA" id="ARBA00022801"/>
    </source>
</evidence>
<keyword evidence="11" id="KW-1185">Reference proteome</keyword>
<dbReference type="EMBL" id="CP000612">
    <property type="protein sequence ID" value="ABO49204.1"/>
    <property type="molecule type" value="Genomic_DNA"/>
</dbReference>
<proteinExistence type="inferred from homology"/>
<reference evidence="10 11" key="1">
    <citation type="submission" date="2007-03" db="EMBL/GenBank/DDBJ databases">
        <title>Complete sequence of Desulfotomaculum reducens MI-1.</title>
        <authorList>
            <consortium name="US DOE Joint Genome Institute"/>
            <person name="Copeland A."/>
            <person name="Lucas S."/>
            <person name="Lapidus A."/>
            <person name="Barry K."/>
            <person name="Detter J.C."/>
            <person name="Glavina del Rio T."/>
            <person name="Hammon N."/>
            <person name="Israni S."/>
            <person name="Dalin E."/>
            <person name="Tice H."/>
            <person name="Pitluck S."/>
            <person name="Sims D."/>
            <person name="Brettin T."/>
            <person name="Bruce D."/>
            <person name="Han C."/>
            <person name="Tapia R."/>
            <person name="Schmutz J."/>
            <person name="Larimer F."/>
            <person name="Land M."/>
            <person name="Hauser L."/>
            <person name="Kyrpides N."/>
            <person name="Kim E."/>
            <person name="Tebo B.M."/>
            <person name="Richardson P."/>
        </authorList>
    </citation>
    <scope>NUCLEOTIDE SEQUENCE [LARGE SCALE GENOMIC DNA]</scope>
    <source>
        <strain evidence="10 11">MI-1</strain>
    </source>
</reference>
<evidence type="ECO:0000256" key="7">
    <source>
        <dbReference type="ARBA" id="ARBA00049158"/>
    </source>
</evidence>
<sequence length="268" mass="30580">MIVDYHIHTARCGHAVGTVIEYVAEAKKNKLAEIGFSEHLPLYWIPQEKREPDFAMSDEELPIYISEVIQAKKDHPDLSIKLGIEADYIPGYEQELKKILASMPLDYVLGSVHFLGDWAFDDPDKIDQYQRHDINELYQRYFLQVQQAAASGLFDIISHPDLIKKFGFKPTTSNTELYRKTIQVIKANDLCVDVNAAGWRYPCAELYPSPEFLKLCYNYGVPVTLGSDAHKPEQVGEGLERAVAILKEIGYRQVATFRARKRIMVELG</sequence>
<dbReference type="KEGG" id="drm:Dred_0665"/>
<comment type="pathway">
    <text evidence="1 8">Amino-acid biosynthesis; L-histidine biosynthesis; L-histidine from 5-phospho-alpha-D-ribose 1-diphosphate: step 8/9.</text>
</comment>
<name>A4J2A1_DESRM</name>
<keyword evidence="5 8" id="KW-0378">Hydrolase</keyword>
<dbReference type="OrthoDB" id="9775255at2"/>
<keyword evidence="4 8" id="KW-0028">Amino-acid biosynthesis</keyword>
<evidence type="ECO:0000313" key="11">
    <source>
        <dbReference type="Proteomes" id="UP000001556"/>
    </source>
</evidence>
<dbReference type="Proteomes" id="UP000001556">
    <property type="component" value="Chromosome"/>
</dbReference>
<dbReference type="CDD" id="cd12110">
    <property type="entry name" value="PHP_HisPPase_Hisj_like"/>
    <property type="match status" value="1"/>
</dbReference>
<dbReference type="HOGENOM" id="CLU_054611_2_0_9"/>
<evidence type="ECO:0000256" key="6">
    <source>
        <dbReference type="ARBA" id="ARBA00023102"/>
    </source>
</evidence>
<evidence type="ECO:0000313" key="10">
    <source>
        <dbReference type="EMBL" id="ABO49204.1"/>
    </source>
</evidence>
<evidence type="ECO:0000256" key="2">
    <source>
        <dbReference type="ARBA" id="ARBA00009152"/>
    </source>
</evidence>
<evidence type="ECO:0000256" key="3">
    <source>
        <dbReference type="ARBA" id="ARBA00013085"/>
    </source>
</evidence>
<dbReference type="eggNOG" id="COG1387">
    <property type="taxonomic scope" value="Bacteria"/>
</dbReference>
<dbReference type="PANTHER" id="PTHR21039">
    <property type="entry name" value="HISTIDINOL PHOSPHATASE-RELATED"/>
    <property type="match status" value="1"/>
</dbReference>
<dbReference type="AlphaFoldDB" id="A4J2A1"/>
<dbReference type="InterPro" id="IPR004013">
    <property type="entry name" value="PHP_dom"/>
</dbReference>
<comment type="similarity">
    <text evidence="2 8">Belongs to the PHP hydrolase family. HisK subfamily.</text>
</comment>
<dbReference type="EC" id="3.1.3.15" evidence="3 8"/>
<dbReference type="InterPro" id="IPR010140">
    <property type="entry name" value="Histidinol_P_phosphatase_HisJ"/>
</dbReference>
<feature type="domain" description="PHP" evidence="9">
    <location>
        <begin position="4"/>
        <end position="196"/>
    </location>
</feature>
<dbReference type="Gene3D" id="3.20.20.140">
    <property type="entry name" value="Metal-dependent hydrolases"/>
    <property type="match status" value="1"/>
</dbReference>